<dbReference type="Proteomes" id="UP000430634">
    <property type="component" value="Unassembled WGS sequence"/>
</dbReference>
<feature type="compositionally biased region" description="Basic and acidic residues" evidence="1">
    <location>
        <begin position="23"/>
        <end position="34"/>
    </location>
</feature>
<proteinExistence type="predicted"/>
<gene>
    <name evidence="2" type="ORF">GCM10011572_31430</name>
    <name evidence="3" type="ORF">GM672_25025</name>
</gene>
<accession>A0A6I3T6D1</accession>
<evidence type="ECO:0000313" key="4">
    <source>
        <dbReference type="Proteomes" id="UP000430634"/>
    </source>
</evidence>
<dbReference type="OrthoDB" id="8706490at2"/>
<dbReference type="Gene3D" id="1.20.120.20">
    <property type="entry name" value="Apolipoprotein"/>
    <property type="match status" value="1"/>
</dbReference>
<dbReference type="RefSeq" id="WP_155473244.1">
    <property type="nucleotide sequence ID" value="NZ_BMKG01000012.1"/>
</dbReference>
<reference evidence="2" key="1">
    <citation type="journal article" date="2014" name="Int. J. Syst. Evol. Microbiol.">
        <title>Complete genome of a new Firmicutes species belonging to the dominant human colonic microbiota ('Ruminococcus bicirculans') reveals two chromosomes and a selective capacity to utilize plant glucans.</title>
        <authorList>
            <consortium name="NISC Comparative Sequencing Program"/>
            <person name="Wegmann U."/>
            <person name="Louis P."/>
            <person name="Goesmann A."/>
            <person name="Henrissat B."/>
            <person name="Duncan S.H."/>
            <person name="Flint H.J."/>
        </authorList>
    </citation>
    <scope>NUCLEOTIDE SEQUENCE</scope>
    <source>
        <strain evidence="2">CGMCC 1.15931</strain>
    </source>
</reference>
<dbReference type="EMBL" id="WNKZ01000120">
    <property type="protein sequence ID" value="MTV55992.1"/>
    <property type="molecule type" value="Genomic_DNA"/>
</dbReference>
<evidence type="ECO:0000313" key="2">
    <source>
        <dbReference type="EMBL" id="GGC07494.1"/>
    </source>
</evidence>
<dbReference type="AlphaFoldDB" id="A0A6I3T6D1"/>
<dbReference type="SUPFAM" id="SSF58113">
    <property type="entry name" value="Apolipoprotein A-I"/>
    <property type="match status" value="1"/>
</dbReference>
<evidence type="ECO:0000313" key="5">
    <source>
        <dbReference type="Proteomes" id="UP000622638"/>
    </source>
</evidence>
<name>A0A6I3T6D1_9BURK</name>
<organism evidence="3 4">
    <name type="scientific">Pseudoduganella buxea</name>
    <dbReference type="NCBI Taxonomy" id="1949069"/>
    <lineage>
        <taxon>Bacteria</taxon>
        <taxon>Pseudomonadati</taxon>
        <taxon>Pseudomonadota</taxon>
        <taxon>Betaproteobacteria</taxon>
        <taxon>Burkholderiales</taxon>
        <taxon>Oxalobacteraceae</taxon>
        <taxon>Telluria group</taxon>
        <taxon>Pseudoduganella</taxon>
    </lineage>
</organism>
<dbReference type="EMBL" id="BMKG01000012">
    <property type="protein sequence ID" value="GGC07494.1"/>
    <property type="molecule type" value="Genomic_DNA"/>
</dbReference>
<evidence type="ECO:0000256" key="1">
    <source>
        <dbReference type="SAM" id="MobiDB-lite"/>
    </source>
</evidence>
<reference evidence="2" key="4">
    <citation type="submission" date="2024-05" db="EMBL/GenBank/DDBJ databases">
        <authorList>
            <person name="Sun Q."/>
            <person name="Zhou Y."/>
        </authorList>
    </citation>
    <scope>NUCLEOTIDE SEQUENCE</scope>
    <source>
        <strain evidence="2">CGMCC 1.15931</strain>
    </source>
</reference>
<protein>
    <recommendedName>
        <fullName evidence="6">DUF883 family protein</fullName>
    </recommendedName>
</protein>
<feature type="compositionally biased region" description="Polar residues" evidence="1">
    <location>
        <begin position="1"/>
        <end position="22"/>
    </location>
</feature>
<dbReference type="Proteomes" id="UP000622638">
    <property type="component" value="Unassembled WGS sequence"/>
</dbReference>
<reference evidence="3 4" key="3">
    <citation type="submission" date="2019-11" db="EMBL/GenBank/DDBJ databases">
        <title>Type strains purchased from KCTC, JCM and DSMZ.</title>
        <authorList>
            <person name="Lu H."/>
        </authorList>
    </citation>
    <scope>NUCLEOTIDE SEQUENCE [LARGE SCALE GENOMIC DNA]</scope>
    <source>
        <strain evidence="3 4">KCTC 52429</strain>
    </source>
</reference>
<reference evidence="5" key="2">
    <citation type="journal article" date="2019" name="Int. J. Syst. Evol. Microbiol.">
        <title>The Global Catalogue of Microorganisms (GCM) 10K type strain sequencing project: providing services to taxonomists for standard genome sequencing and annotation.</title>
        <authorList>
            <consortium name="The Broad Institute Genomics Platform"/>
            <consortium name="The Broad Institute Genome Sequencing Center for Infectious Disease"/>
            <person name="Wu L."/>
            <person name="Ma J."/>
        </authorList>
    </citation>
    <scope>NUCLEOTIDE SEQUENCE [LARGE SCALE GENOMIC DNA]</scope>
    <source>
        <strain evidence="5">CGMCC 1.15931</strain>
    </source>
</reference>
<feature type="region of interest" description="Disordered" evidence="1">
    <location>
        <begin position="1"/>
        <end position="63"/>
    </location>
</feature>
<evidence type="ECO:0008006" key="6">
    <source>
        <dbReference type="Google" id="ProtNLM"/>
    </source>
</evidence>
<sequence length="158" mass="16455">MDNQDKNTTATGSVTPIGSTTRNEAHTTIDKLADKAQPAADKTAASVHSAVEKLADKAQPAVDKAATTVHGTVDKLAEKVPAAADRLVGKAHETVDKVSDNVNNLSETLGQKAADLNVAYNRLAETGRSYVRKSPGVSVLVALAAGYAVSKLLGSRRH</sequence>
<evidence type="ECO:0000313" key="3">
    <source>
        <dbReference type="EMBL" id="MTV55992.1"/>
    </source>
</evidence>
<keyword evidence="5" id="KW-1185">Reference proteome</keyword>
<comment type="caution">
    <text evidence="3">The sequence shown here is derived from an EMBL/GenBank/DDBJ whole genome shotgun (WGS) entry which is preliminary data.</text>
</comment>